<dbReference type="Proteomes" id="UP000663870">
    <property type="component" value="Unassembled WGS sequence"/>
</dbReference>
<organism evidence="2 4">
    <name type="scientific">Rotaria sordida</name>
    <dbReference type="NCBI Taxonomy" id="392033"/>
    <lineage>
        <taxon>Eukaryota</taxon>
        <taxon>Metazoa</taxon>
        <taxon>Spiralia</taxon>
        <taxon>Gnathifera</taxon>
        <taxon>Rotifera</taxon>
        <taxon>Eurotatoria</taxon>
        <taxon>Bdelloidea</taxon>
        <taxon>Philodinida</taxon>
        <taxon>Philodinidae</taxon>
        <taxon>Rotaria</taxon>
    </lineage>
</organism>
<sequence length="379" mass="43194">MQRINQISNETMKRMSMSILPTSSSSSSSSSSTHPTSHSMIPDLLWISKQQQQHPSTHAHPLRNTIRVGSNGIRHKFDGKQWRPLCESPDGYECRNLVFRSSLCQKHFYKLHHFKRPYVKSGSLSTPLSGMASLPLKRPLPNSYEHHHQSRNEHHNIENEHENIYKDDDSIQVLENNDCTITKRDNIESKNESQSEFTFFSIDCDPQSDIDTHDINHIKSEPLPKTKRLDSPNNNSILSNELENSSLNISIPKVTESIRLGLPLLTRTEEKSLANKLIVQLPADASLTIAEQMARRRACEIVMDNYSHQLSPINITSEWFYDFLLRNPRVPIHFQSWFSSTKATLPSSDQLIDVKIWELGLVTRSIIPSSSVSTSSCSP</sequence>
<evidence type="ECO:0000313" key="4">
    <source>
        <dbReference type="Proteomes" id="UP000663854"/>
    </source>
</evidence>
<feature type="region of interest" description="Disordered" evidence="1">
    <location>
        <begin position="139"/>
        <end position="169"/>
    </location>
</feature>
<dbReference type="EMBL" id="CAJNOL010000264">
    <property type="protein sequence ID" value="CAF0971419.1"/>
    <property type="molecule type" value="Genomic_DNA"/>
</dbReference>
<evidence type="ECO:0000313" key="5">
    <source>
        <dbReference type="Proteomes" id="UP000663870"/>
    </source>
</evidence>
<gene>
    <name evidence="3" type="ORF">JXQ802_LOCUS12687</name>
    <name evidence="2" type="ORF">PYM288_LOCUS3904</name>
</gene>
<comment type="caution">
    <text evidence="2">The sequence shown here is derived from an EMBL/GenBank/DDBJ whole genome shotgun (WGS) entry which is preliminary data.</text>
</comment>
<feature type="compositionally biased region" description="Basic and acidic residues" evidence="1">
    <location>
        <begin position="144"/>
        <end position="169"/>
    </location>
</feature>
<protein>
    <submittedName>
        <fullName evidence="2">Uncharacterized protein</fullName>
    </submittedName>
</protein>
<name>A0A813RSP3_9BILA</name>
<dbReference type="EMBL" id="CAJNOH010000032">
    <property type="protein sequence ID" value="CAF0786539.1"/>
    <property type="molecule type" value="Genomic_DNA"/>
</dbReference>
<evidence type="ECO:0000256" key="1">
    <source>
        <dbReference type="SAM" id="MobiDB-lite"/>
    </source>
</evidence>
<keyword evidence="5" id="KW-1185">Reference proteome</keyword>
<proteinExistence type="predicted"/>
<reference evidence="2" key="1">
    <citation type="submission" date="2021-02" db="EMBL/GenBank/DDBJ databases">
        <authorList>
            <person name="Nowell W R."/>
        </authorList>
    </citation>
    <scope>NUCLEOTIDE SEQUENCE</scope>
</reference>
<evidence type="ECO:0000313" key="3">
    <source>
        <dbReference type="EMBL" id="CAF0971419.1"/>
    </source>
</evidence>
<dbReference type="Proteomes" id="UP000663854">
    <property type="component" value="Unassembled WGS sequence"/>
</dbReference>
<feature type="region of interest" description="Disordered" evidence="1">
    <location>
        <begin position="18"/>
        <end position="38"/>
    </location>
</feature>
<dbReference type="AlphaFoldDB" id="A0A813RSP3"/>
<accession>A0A813RSP3</accession>
<evidence type="ECO:0000313" key="2">
    <source>
        <dbReference type="EMBL" id="CAF0786539.1"/>
    </source>
</evidence>